<dbReference type="GO" id="GO:0006506">
    <property type="term" value="P:GPI anchor biosynthetic process"/>
    <property type="evidence" value="ECO:0007669"/>
    <property type="project" value="UniProtKB-KW"/>
</dbReference>
<dbReference type="AlphaFoldDB" id="A0AAN4YZM4"/>
<dbReference type="PANTHER" id="PTHR23072">
    <property type="entry name" value="PHOSPHATIDYLINOSITOL GLYCAN-RELATED"/>
    <property type="match status" value="1"/>
</dbReference>
<comment type="function">
    <text evidence="1">Ethanolamine phosphate transferase involved in glycosylphosphatidylinositol-anchor biosynthesis. Transfers ethanolamine phosphate to the GPI second mannose.</text>
</comment>
<evidence type="ECO:0000256" key="1">
    <source>
        <dbReference type="RuleBase" id="RU367106"/>
    </source>
</evidence>
<protein>
    <recommendedName>
        <fullName evidence="1">GPI ethanolamine phosphate transferase 2</fullName>
    </recommendedName>
</protein>
<dbReference type="Proteomes" id="UP001165205">
    <property type="component" value="Unassembled WGS sequence"/>
</dbReference>
<dbReference type="InterPro" id="IPR039527">
    <property type="entry name" value="PIGG/GPI7"/>
</dbReference>
<dbReference type="GO" id="GO:0051267">
    <property type="term" value="F:CP2 mannose-ethanolamine phosphotransferase activity"/>
    <property type="evidence" value="ECO:0007669"/>
    <property type="project" value="TreeGrafter"/>
</dbReference>
<comment type="similarity">
    <text evidence="1">Belongs to the PIGG/PIGN/PIGO family. PIGG subfamily.</text>
</comment>
<comment type="pathway">
    <text evidence="1">Glycolipid biosynthesis; glycosylphosphatidylinositol-anchor biosynthesis.</text>
</comment>
<comment type="subcellular location">
    <subcellularLocation>
        <location evidence="1">Endoplasmic reticulum membrane</location>
        <topology evidence="1">Multi-pass membrane protein</topology>
    </subcellularLocation>
</comment>
<reference evidence="3" key="1">
    <citation type="submission" date="2023-04" db="EMBL/GenBank/DDBJ databases">
        <title>Aspergillus oryzae NBRC 4228.</title>
        <authorList>
            <person name="Ichikawa N."/>
            <person name="Sato H."/>
            <person name="Tonouchi N."/>
        </authorList>
    </citation>
    <scope>NUCLEOTIDE SEQUENCE</scope>
    <source>
        <strain evidence="3">NBRC 4228</strain>
    </source>
</reference>
<comment type="caution">
    <text evidence="3">The sequence shown here is derived from an EMBL/GenBank/DDBJ whole genome shotgun (WGS) entry which is preliminary data.</text>
</comment>
<gene>
    <name evidence="3" type="ORF">Aory04_001245900</name>
</gene>
<sequence>MITKQHEMDSVVSMVYTALEQEKHLKTTLFVLCGDHGMNEAGNHGGSSVGETSPALLFISPKFQRLETRNDSPTEEFSDLQYYHTVEQTDITPTLAGLLGLPIPLNSLGVFIPELLAMWDHGKGLLSF</sequence>
<dbReference type="GO" id="GO:0005789">
    <property type="term" value="C:endoplasmic reticulum membrane"/>
    <property type="evidence" value="ECO:0007669"/>
    <property type="project" value="UniProtKB-SubCell"/>
</dbReference>
<dbReference type="InterPro" id="IPR017850">
    <property type="entry name" value="Alkaline_phosphatase_core_sf"/>
</dbReference>
<evidence type="ECO:0000313" key="3">
    <source>
        <dbReference type="EMBL" id="GMG37636.1"/>
    </source>
</evidence>
<dbReference type="SUPFAM" id="SSF53649">
    <property type="entry name" value="Alkaline phosphatase-like"/>
    <property type="match status" value="1"/>
</dbReference>
<keyword evidence="1" id="KW-0256">Endoplasmic reticulum</keyword>
<dbReference type="PANTHER" id="PTHR23072:SF0">
    <property type="entry name" value="GPI ETHANOLAMINE PHOSPHATE TRANSFERASE 2"/>
    <property type="match status" value="1"/>
</dbReference>
<dbReference type="EMBL" id="BSYA01000250">
    <property type="protein sequence ID" value="GMG37636.1"/>
    <property type="molecule type" value="Genomic_DNA"/>
</dbReference>
<proteinExistence type="inferred from homology"/>
<evidence type="ECO:0000313" key="4">
    <source>
        <dbReference type="Proteomes" id="UP001165205"/>
    </source>
</evidence>
<keyword evidence="1" id="KW-0337">GPI-anchor biosynthesis</keyword>
<name>A0AAN4YZM4_ASPOZ</name>
<dbReference type="Pfam" id="PF00884">
    <property type="entry name" value="Sulfatase"/>
    <property type="match status" value="1"/>
</dbReference>
<keyword evidence="1" id="KW-0808">Transferase</keyword>
<evidence type="ECO:0000259" key="2">
    <source>
        <dbReference type="Pfam" id="PF00884"/>
    </source>
</evidence>
<organism evidence="3 4">
    <name type="scientific">Aspergillus oryzae</name>
    <name type="common">Yellow koji mold</name>
    <dbReference type="NCBI Taxonomy" id="5062"/>
    <lineage>
        <taxon>Eukaryota</taxon>
        <taxon>Fungi</taxon>
        <taxon>Dikarya</taxon>
        <taxon>Ascomycota</taxon>
        <taxon>Pezizomycotina</taxon>
        <taxon>Eurotiomycetes</taxon>
        <taxon>Eurotiomycetidae</taxon>
        <taxon>Eurotiales</taxon>
        <taxon>Aspergillaceae</taxon>
        <taxon>Aspergillus</taxon>
        <taxon>Aspergillus subgen. Circumdati</taxon>
    </lineage>
</organism>
<dbReference type="InterPro" id="IPR000917">
    <property type="entry name" value="Sulfatase_N"/>
</dbReference>
<feature type="domain" description="Sulfatase N-terminal" evidence="2">
    <location>
        <begin position="6"/>
        <end position="100"/>
    </location>
</feature>
<dbReference type="Gene3D" id="3.40.720.10">
    <property type="entry name" value="Alkaline Phosphatase, subunit A"/>
    <property type="match status" value="1"/>
</dbReference>
<accession>A0AAN4YZM4</accession>